<dbReference type="InterPro" id="IPR001155">
    <property type="entry name" value="OxRdtase_FMN_N"/>
</dbReference>
<accession>A0AA37SY41</accession>
<protein>
    <submittedName>
        <fullName evidence="5">Alkene reductase</fullName>
    </submittedName>
</protein>
<dbReference type="GO" id="GO:0010181">
    <property type="term" value="F:FMN binding"/>
    <property type="evidence" value="ECO:0007669"/>
    <property type="project" value="InterPro"/>
</dbReference>
<evidence type="ECO:0000313" key="5">
    <source>
        <dbReference type="EMBL" id="GLR70260.1"/>
    </source>
</evidence>
<dbReference type="PANTHER" id="PTHR22893">
    <property type="entry name" value="NADH OXIDOREDUCTASE-RELATED"/>
    <property type="match status" value="1"/>
</dbReference>
<comment type="caution">
    <text evidence="5">The sequence shown here is derived from an EMBL/GenBank/DDBJ whole genome shotgun (WGS) entry which is preliminary data.</text>
</comment>
<dbReference type="RefSeq" id="WP_284216565.1">
    <property type="nucleotide sequence ID" value="NZ_BSOT01000005.1"/>
</dbReference>
<dbReference type="Gene3D" id="3.20.20.70">
    <property type="entry name" value="Aldolase class I"/>
    <property type="match status" value="1"/>
</dbReference>
<evidence type="ECO:0000313" key="6">
    <source>
        <dbReference type="Proteomes" id="UP001156601"/>
    </source>
</evidence>
<evidence type="ECO:0000256" key="2">
    <source>
        <dbReference type="ARBA" id="ARBA00005979"/>
    </source>
</evidence>
<dbReference type="GO" id="GO:0005829">
    <property type="term" value="C:cytosol"/>
    <property type="evidence" value="ECO:0007669"/>
    <property type="project" value="UniProtKB-ARBA"/>
</dbReference>
<dbReference type="GO" id="GO:0016628">
    <property type="term" value="F:oxidoreductase activity, acting on the CH-CH group of donors, NAD or NADP as acceptor"/>
    <property type="evidence" value="ECO:0007669"/>
    <property type="project" value="UniProtKB-ARBA"/>
</dbReference>
<dbReference type="Pfam" id="PF00724">
    <property type="entry name" value="Oxidored_FMN"/>
    <property type="match status" value="1"/>
</dbReference>
<dbReference type="EMBL" id="BSOT01000005">
    <property type="protein sequence ID" value="GLR70260.1"/>
    <property type="molecule type" value="Genomic_DNA"/>
</dbReference>
<feature type="domain" description="NADH:flavin oxidoreductase/NADH oxidase N-terminal" evidence="4">
    <location>
        <begin position="3"/>
        <end position="334"/>
    </location>
</feature>
<evidence type="ECO:0000256" key="3">
    <source>
        <dbReference type="ARBA" id="ARBA00023002"/>
    </source>
</evidence>
<reference evidence="5" key="2">
    <citation type="submission" date="2023-01" db="EMBL/GenBank/DDBJ databases">
        <title>Draft genome sequence of Agaribacter marinus strain NBRC 110023.</title>
        <authorList>
            <person name="Sun Q."/>
            <person name="Mori K."/>
        </authorList>
    </citation>
    <scope>NUCLEOTIDE SEQUENCE</scope>
    <source>
        <strain evidence="5">NBRC 110023</strain>
    </source>
</reference>
<dbReference type="InterPro" id="IPR013785">
    <property type="entry name" value="Aldolase_TIM"/>
</dbReference>
<dbReference type="AlphaFoldDB" id="A0AA37SY41"/>
<comment type="cofactor">
    <cofactor evidence="1">
        <name>FMN</name>
        <dbReference type="ChEBI" id="CHEBI:58210"/>
    </cofactor>
</comment>
<evidence type="ECO:0000259" key="4">
    <source>
        <dbReference type="Pfam" id="PF00724"/>
    </source>
</evidence>
<dbReference type="PANTHER" id="PTHR22893:SF91">
    <property type="entry name" value="NADPH DEHYDROGENASE 2-RELATED"/>
    <property type="match status" value="1"/>
</dbReference>
<dbReference type="InterPro" id="IPR045247">
    <property type="entry name" value="Oye-like"/>
</dbReference>
<dbReference type="CDD" id="cd02933">
    <property type="entry name" value="OYE_like_FMN"/>
    <property type="match status" value="1"/>
</dbReference>
<sequence>MTDLFSPVTIGDYQLKNRIIMAPLTRARSLIGAVPMAELKAEYYSQRASAGLIIAEATAVSKTGLGWLDTSGMWNDEQQAAWAKVTRAVHDKNGKIFIQLWHMGAAVTTDFLDGQLPISSSNVNLSGEIRTPTGRKQALSEPRPIKLEDIPDVQQEYVDAAIRAIAAGFDGVEIHAANGFLIDQFTRDGSNKRQDEYGGSIDNRIRFALEIVDKTVQAIGAGKVGIRISPTNKVWGINDSNYRATFSRLVEKLNGFNLAYLHVLEPKPDSGHPMETIDYLTPELRSIYQGNLIANGGYTKASGDKAIATGAADGIAFGIPFIANPDLVERFKVGGELATPDQETFYTNDAIGYTDYPSMNATA</sequence>
<dbReference type="SUPFAM" id="SSF51395">
    <property type="entry name" value="FMN-linked oxidoreductases"/>
    <property type="match status" value="1"/>
</dbReference>
<dbReference type="Proteomes" id="UP001156601">
    <property type="component" value="Unassembled WGS sequence"/>
</dbReference>
<dbReference type="FunFam" id="3.20.20.70:FF:000059">
    <property type="entry name" value="N-ethylmaleimide reductase, FMN-linked"/>
    <property type="match status" value="1"/>
</dbReference>
<gene>
    <name evidence="5" type="ORF">GCM10007852_11680</name>
</gene>
<evidence type="ECO:0000256" key="1">
    <source>
        <dbReference type="ARBA" id="ARBA00001917"/>
    </source>
</evidence>
<reference evidence="5" key="1">
    <citation type="journal article" date="2014" name="Int. J. Syst. Evol. Microbiol.">
        <title>Complete genome sequence of Corynebacterium casei LMG S-19264T (=DSM 44701T), isolated from a smear-ripened cheese.</title>
        <authorList>
            <consortium name="US DOE Joint Genome Institute (JGI-PGF)"/>
            <person name="Walter F."/>
            <person name="Albersmeier A."/>
            <person name="Kalinowski J."/>
            <person name="Ruckert C."/>
        </authorList>
    </citation>
    <scope>NUCLEOTIDE SEQUENCE</scope>
    <source>
        <strain evidence="5">NBRC 110023</strain>
    </source>
</reference>
<organism evidence="5 6">
    <name type="scientific">Agaribacter marinus</name>
    <dbReference type="NCBI Taxonomy" id="1431249"/>
    <lineage>
        <taxon>Bacteria</taxon>
        <taxon>Pseudomonadati</taxon>
        <taxon>Pseudomonadota</taxon>
        <taxon>Gammaproteobacteria</taxon>
        <taxon>Alteromonadales</taxon>
        <taxon>Alteromonadaceae</taxon>
        <taxon>Agaribacter</taxon>
    </lineage>
</organism>
<proteinExistence type="inferred from homology"/>
<comment type="similarity">
    <text evidence="2">Belongs to the NADH:flavin oxidoreductase/NADH oxidase family.</text>
</comment>
<keyword evidence="3" id="KW-0560">Oxidoreductase</keyword>
<name>A0AA37SY41_9ALTE</name>
<keyword evidence="6" id="KW-1185">Reference proteome</keyword>